<gene>
    <name evidence="1" type="ORF">L2672_09245</name>
</gene>
<sequence>MDKKIITLLVASSFLTACNSSDDDPVVVEPENQAPTVVVAETNTIVEKNTATLAVSASDSDGSIASYSWEQLSGPTLAISGADTNTISFDAPSVAVDTPISFKVTVADNDGEKASINIESTIERIETDYLLAGQVVGDMFMGKELKASVATDTATTTINEDGSFSLNLLVDDDIPSTKLVKIATQETSGINLTLLLPALSALGDTTVAPARSVKAIGINSTSTSVKQLADLFDAESLSVSAVSTALYSLILASNEGVEPDNMNEIELIESQLNPQDIVLSAAVVKILLESDSIALPDGVDDIIDLISDDEALDSFVATVAETDPDLIENEMDAVIADPNLTPPVDSSSIAEVYYQTEPVAPTFLARSGSRYQFDADGTGKLADSYGVSEFDWEIIEGDIQILYTNTVNSLSYVSPGSIDVLSQEDIDRLYAAEYYQVEVIVSKVSQNLTRLTTGSALDSYFVDTVTRYEVTPIMLESGTITAMWESEGEADYLMRKSTSEEAQFKSAELSGMLALGVYNAESRHNVLFERLDFETDGTGVSVDNQLSYTWSVTDGVLSLTFEDFTQTFTIIDVVGEDYSTYSEVKNNAGELIAVTFGVATFIAEDVSFDETNSITGADRYWQTTVNQWTADSWDEERLRYCSGESNGSSCENGSVFFGFQTLSDNTGTRYNYAEGMPPSLINYSGNPLNWSITSNNRVIKFDHVNSCFDAEAVCRYREWYLLKVEDGILGKRYYVQEVDYKRNDSQSEWYSFIDFRFNQYELIDLDYFNQSTSEVQATELQRVINNFGYTHLGFNALFQ</sequence>
<dbReference type="PROSITE" id="PS51257">
    <property type="entry name" value="PROKAR_LIPOPROTEIN"/>
    <property type="match status" value="1"/>
</dbReference>
<organism evidence="1 2">
    <name type="scientific">Shewanella gaetbuli</name>
    <dbReference type="NCBI Taxonomy" id="220752"/>
    <lineage>
        <taxon>Bacteria</taxon>
        <taxon>Pseudomonadati</taxon>
        <taxon>Pseudomonadota</taxon>
        <taxon>Gammaproteobacteria</taxon>
        <taxon>Alteromonadales</taxon>
        <taxon>Shewanellaceae</taxon>
        <taxon>Shewanella</taxon>
    </lineage>
</organism>
<name>A0A9X2CK89_9GAMM</name>
<dbReference type="RefSeq" id="WP_248995556.1">
    <property type="nucleotide sequence ID" value="NZ_JAKIKP010000005.1"/>
</dbReference>
<keyword evidence="2" id="KW-1185">Reference proteome</keyword>
<protein>
    <submittedName>
        <fullName evidence="1">Uncharacterized protein</fullName>
    </submittedName>
</protein>
<dbReference type="Pfam" id="PF22352">
    <property type="entry name" value="K319L-like_PKD"/>
    <property type="match status" value="1"/>
</dbReference>
<evidence type="ECO:0000313" key="2">
    <source>
        <dbReference type="Proteomes" id="UP001139333"/>
    </source>
</evidence>
<accession>A0A9X2CK89</accession>
<dbReference type="Gene3D" id="2.60.40.3010">
    <property type="match status" value="1"/>
</dbReference>
<dbReference type="Proteomes" id="UP001139333">
    <property type="component" value="Unassembled WGS sequence"/>
</dbReference>
<dbReference type="AlphaFoldDB" id="A0A9X2CK89"/>
<dbReference type="EMBL" id="JAKIKP010000005">
    <property type="protein sequence ID" value="MCL1142876.1"/>
    <property type="molecule type" value="Genomic_DNA"/>
</dbReference>
<evidence type="ECO:0000313" key="1">
    <source>
        <dbReference type="EMBL" id="MCL1142876.1"/>
    </source>
</evidence>
<comment type="caution">
    <text evidence="1">The sequence shown here is derived from an EMBL/GenBank/DDBJ whole genome shotgun (WGS) entry which is preliminary data.</text>
</comment>
<reference evidence="1" key="1">
    <citation type="submission" date="2022-01" db="EMBL/GenBank/DDBJ databases">
        <title>Whole genome-based taxonomy of the Shewanellaceae.</title>
        <authorList>
            <person name="Martin-Rodriguez A.J."/>
        </authorList>
    </citation>
    <scope>NUCLEOTIDE SEQUENCE</scope>
    <source>
        <strain evidence="1">DSM 16422</strain>
    </source>
</reference>
<proteinExistence type="predicted"/>